<comment type="similarity">
    <text evidence="1">Belongs to the glycosyltransferase 2 family.</text>
</comment>
<dbReference type="PANTHER" id="PTHR43179:SF12">
    <property type="entry name" value="GALACTOFURANOSYLTRANSFERASE GLFT2"/>
    <property type="match status" value="1"/>
</dbReference>
<evidence type="ECO:0000256" key="3">
    <source>
        <dbReference type="ARBA" id="ARBA00022679"/>
    </source>
</evidence>
<dbReference type="Pfam" id="PF00535">
    <property type="entry name" value="Glycos_transf_2"/>
    <property type="match status" value="1"/>
</dbReference>
<dbReference type="SUPFAM" id="SSF53448">
    <property type="entry name" value="Nucleotide-diphospho-sugar transferases"/>
    <property type="match status" value="1"/>
</dbReference>
<proteinExistence type="inferred from homology"/>
<dbReference type="InterPro" id="IPR029044">
    <property type="entry name" value="Nucleotide-diphossugar_trans"/>
</dbReference>
<feature type="domain" description="Glycosyltransferase 2-like" evidence="4">
    <location>
        <begin position="271"/>
        <end position="400"/>
    </location>
</feature>
<dbReference type="PANTHER" id="PTHR43179">
    <property type="entry name" value="RHAMNOSYLTRANSFERASE WBBL"/>
    <property type="match status" value="1"/>
</dbReference>
<keyword evidence="3 5" id="KW-0808">Transferase</keyword>
<dbReference type="Proteomes" id="UP000293296">
    <property type="component" value="Chromosome"/>
</dbReference>
<dbReference type="AlphaFoldDB" id="A0A4P6HLY8"/>
<organism evidence="5 6">
    <name type="scientific">Solidesulfovibrio carbinolicus</name>
    <dbReference type="NCBI Taxonomy" id="296842"/>
    <lineage>
        <taxon>Bacteria</taxon>
        <taxon>Pseudomonadati</taxon>
        <taxon>Thermodesulfobacteriota</taxon>
        <taxon>Desulfovibrionia</taxon>
        <taxon>Desulfovibrionales</taxon>
        <taxon>Desulfovibrionaceae</taxon>
        <taxon>Solidesulfovibrio</taxon>
    </lineage>
</organism>
<keyword evidence="2" id="KW-0328">Glycosyltransferase</keyword>
<dbReference type="OrthoDB" id="5443808at2"/>
<evidence type="ECO:0000259" key="4">
    <source>
        <dbReference type="Pfam" id="PF00535"/>
    </source>
</evidence>
<keyword evidence="6" id="KW-1185">Reference proteome</keyword>
<evidence type="ECO:0000313" key="6">
    <source>
        <dbReference type="Proteomes" id="UP000293296"/>
    </source>
</evidence>
<accession>A0A4P6HLY8</accession>
<reference evidence="5 6" key="1">
    <citation type="submission" date="2018-02" db="EMBL/GenBank/DDBJ databases">
        <title>Genome sequence of Desulfovibrio carbinolicus DSM 3852.</title>
        <authorList>
            <person name="Wilbanks E."/>
            <person name="Skennerton C.T."/>
            <person name="Orphan V.J."/>
        </authorList>
    </citation>
    <scope>NUCLEOTIDE SEQUENCE [LARGE SCALE GENOMIC DNA]</scope>
    <source>
        <strain evidence="5 6">DSM 3852</strain>
    </source>
</reference>
<dbReference type="RefSeq" id="WP_129352566.1">
    <property type="nucleotide sequence ID" value="NZ_CP026538.1"/>
</dbReference>
<evidence type="ECO:0000256" key="1">
    <source>
        <dbReference type="ARBA" id="ARBA00006739"/>
    </source>
</evidence>
<dbReference type="KEGG" id="dcb:C3Y92_11030"/>
<name>A0A4P6HLY8_9BACT</name>
<evidence type="ECO:0000313" key="5">
    <source>
        <dbReference type="EMBL" id="QAZ67726.1"/>
    </source>
</evidence>
<gene>
    <name evidence="5" type="ORF">C3Y92_11030</name>
</gene>
<evidence type="ECO:0000256" key="2">
    <source>
        <dbReference type="ARBA" id="ARBA00022676"/>
    </source>
</evidence>
<dbReference type="InterPro" id="IPR001173">
    <property type="entry name" value="Glyco_trans_2-like"/>
</dbReference>
<dbReference type="EMBL" id="CP026538">
    <property type="protein sequence ID" value="QAZ67726.1"/>
    <property type="molecule type" value="Genomic_DNA"/>
</dbReference>
<sequence length="560" mass="60441">MPIDPRRPALSPLPALSPHFLPAVLDALPYWALTSEQKELRRSLAGLLLAQGPGRPDCAAAAKGLLAYAFQRDPFDRESLALLARPQADAPFLPAKAAAVTGLLAALPNLENDEVSYAAIAASGDRELLARYLEISARDNAAGLARLAPAFHALCRLPDVEQAEALLRGFAPIVPPPLFARLEAEFAWLRRPPETALEKLLTLDVETWGLFALVGASHCLERLGDRSAAQAACLAVRRVLPQHVNLTLRAFELSRKREAPRPARAGEAAVCLYSMNKEALFRECLTHLAATDLGEAMVAVLDNGSTDGTGAMLEAVAGLFPAGRFVIVRLPVNIGAPGARNWLLSVPEVAACQHVAFLDDDAFPERNWLSRLLATAREHPQAGVVGCAITDCDPPRDHQSADFNLFPPQMGRPSMAEAKERLFVCEPCRGAADVGLFAYVRPCLSVSGCCHLLSQKAIKAAGPFDIRFNPTQFDDLERDIRSFLAGFPSVYDGTVRVRHKQGSSLALAQTQAQVSQVLGNKIKLEYCVSDADADRLWRDNLALLGKDLKEKAAAVEALGV</sequence>
<protein>
    <submittedName>
        <fullName evidence="5">Glycosyltransferase family 2 protein</fullName>
    </submittedName>
</protein>
<dbReference type="GO" id="GO:0016757">
    <property type="term" value="F:glycosyltransferase activity"/>
    <property type="evidence" value="ECO:0007669"/>
    <property type="project" value="UniProtKB-KW"/>
</dbReference>
<dbReference type="Gene3D" id="3.90.550.10">
    <property type="entry name" value="Spore Coat Polysaccharide Biosynthesis Protein SpsA, Chain A"/>
    <property type="match status" value="1"/>
</dbReference>